<name>A0A6J5LAX8_9CAUD</name>
<dbReference type="EMBL" id="LR796238">
    <property type="protein sequence ID" value="CAB4130443.1"/>
    <property type="molecule type" value="Genomic_DNA"/>
</dbReference>
<accession>A0A6J5LAX8</accession>
<proteinExistence type="predicted"/>
<evidence type="ECO:0000313" key="1">
    <source>
        <dbReference type="EMBL" id="CAB4130443.1"/>
    </source>
</evidence>
<sequence>MEIQDRIAGLNQRLEKALATTPSAQPQPPKLAHVFGATGHQTRLMDKATRNIEENDIDGLYEVCSKALAGTKVRHSIEVVPQNYDAILKYAQDGIQFVQRRIKKQL</sequence>
<organism evidence="1">
    <name type="scientific">uncultured Caudovirales phage</name>
    <dbReference type="NCBI Taxonomy" id="2100421"/>
    <lineage>
        <taxon>Viruses</taxon>
        <taxon>Duplodnaviria</taxon>
        <taxon>Heunggongvirae</taxon>
        <taxon>Uroviricota</taxon>
        <taxon>Caudoviricetes</taxon>
        <taxon>Peduoviridae</taxon>
        <taxon>Maltschvirus</taxon>
        <taxon>Maltschvirus maltsch</taxon>
    </lineage>
</organism>
<reference evidence="1" key="1">
    <citation type="submission" date="2020-04" db="EMBL/GenBank/DDBJ databases">
        <authorList>
            <person name="Chiriac C."/>
            <person name="Salcher M."/>
            <person name="Ghai R."/>
            <person name="Kavagutti S V."/>
        </authorList>
    </citation>
    <scope>NUCLEOTIDE SEQUENCE</scope>
</reference>
<gene>
    <name evidence="1" type="ORF">UFOVP119_67</name>
</gene>
<protein>
    <submittedName>
        <fullName evidence="1">Uncharacterized protein</fullName>
    </submittedName>
</protein>